<dbReference type="Gene3D" id="3.40.50.300">
    <property type="entry name" value="P-loop containing nucleotide triphosphate hydrolases"/>
    <property type="match status" value="1"/>
</dbReference>
<dbReference type="CDD" id="cd15831">
    <property type="entry name" value="BTAD"/>
    <property type="match status" value="1"/>
</dbReference>
<dbReference type="InterPro" id="IPR016032">
    <property type="entry name" value="Sig_transdc_resp-reg_C-effctor"/>
</dbReference>
<dbReference type="InterPro" id="IPR027417">
    <property type="entry name" value="P-loop_NTPase"/>
</dbReference>
<dbReference type="InterPro" id="IPR011990">
    <property type="entry name" value="TPR-like_helical_dom_sf"/>
</dbReference>
<dbReference type="Gene3D" id="1.10.10.10">
    <property type="entry name" value="Winged helix-like DNA-binding domain superfamily/Winged helix DNA-binding domain"/>
    <property type="match status" value="1"/>
</dbReference>
<keyword evidence="3 4" id="KW-0238">DNA-binding</keyword>
<organism evidence="7 8">
    <name type="scientific">Streptomyces laculatispora</name>
    <dbReference type="NCBI Taxonomy" id="887464"/>
    <lineage>
        <taxon>Bacteria</taxon>
        <taxon>Bacillati</taxon>
        <taxon>Actinomycetota</taxon>
        <taxon>Actinomycetes</taxon>
        <taxon>Kitasatosporales</taxon>
        <taxon>Streptomycetaceae</taxon>
        <taxon>Streptomyces</taxon>
    </lineage>
</organism>
<evidence type="ECO:0000256" key="2">
    <source>
        <dbReference type="ARBA" id="ARBA00023012"/>
    </source>
</evidence>
<dbReference type="InterPro" id="IPR036388">
    <property type="entry name" value="WH-like_DNA-bd_sf"/>
</dbReference>
<dbReference type="SUPFAM" id="SSF46894">
    <property type="entry name" value="C-terminal effector domain of the bipartite response regulators"/>
    <property type="match status" value="1"/>
</dbReference>
<dbReference type="PROSITE" id="PS51755">
    <property type="entry name" value="OMPR_PHOB"/>
    <property type="match status" value="1"/>
</dbReference>
<proteinExistence type="inferred from homology"/>
<feature type="compositionally biased region" description="Low complexity" evidence="5">
    <location>
        <begin position="674"/>
        <end position="700"/>
    </location>
</feature>
<reference evidence="7 8" key="1">
    <citation type="submission" date="2023-03" db="EMBL/GenBank/DDBJ databases">
        <title>Isolation and description of six Streptomyces strains from soil environments, able to metabolize different microbial glucans.</title>
        <authorList>
            <person name="Widen T."/>
            <person name="Larsbrink J."/>
        </authorList>
    </citation>
    <scope>NUCLEOTIDE SEQUENCE [LARGE SCALE GENOMIC DNA]</scope>
    <source>
        <strain evidence="7 8">Mut2</strain>
    </source>
</reference>
<accession>A0ABY9I5L7</accession>
<name>A0ABY9I5L7_9ACTN</name>
<dbReference type="PANTHER" id="PTHR47691:SF3">
    <property type="entry name" value="HTH-TYPE TRANSCRIPTIONAL REGULATOR RV0890C-RELATED"/>
    <property type="match status" value="1"/>
</dbReference>
<feature type="region of interest" description="Disordered" evidence="5">
    <location>
        <begin position="170"/>
        <end position="191"/>
    </location>
</feature>
<feature type="domain" description="OmpR/PhoB-type" evidence="6">
    <location>
        <begin position="1"/>
        <end position="90"/>
    </location>
</feature>
<dbReference type="RefSeq" id="WP_306088757.1">
    <property type="nucleotide sequence ID" value="NZ_CP120992.1"/>
</dbReference>
<gene>
    <name evidence="7" type="ORF">P8A22_18415</name>
</gene>
<dbReference type="EMBL" id="CP120992">
    <property type="protein sequence ID" value="WLQ41786.1"/>
    <property type="molecule type" value="Genomic_DNA"/>
</dbReference>
<dbReference type="SUPFAM" id="SSF48452">
    <property type="entry name" value="TPR-like"/>
    <property type="match status" value="2"/>
</dbReference>
<dbReference type="Pfam" id="PF13191">
    <property type="entry name" value="AAA_16"/>
    <property type="match status" value="1"/>
</dbReference>
<keyword evidence="2" id="KW-0902">Two-component regulatory system</keyword>
<dbReference type="Gene3D" id="1.25.40.10">
    <property type="entry name" value="Tetratricopeptide repeat domain"/>
    <property type="match status" value="2"/>
</dbReference>
<comment type="similarity">
    <text evidence="1">Belongs to the AfsR/DnrI/RedD regulatory family.</text>
</comment>
<dbReference type="Pfam" id="PF00486">
    <property type="entry name" value="Trans_reg_C"/>
    <property type="match status" value="1"/>
</dbReference>
<dbReference type="Proteomes" id="UP001229952">
    <property type="component" value="Chromosome"/>
</dbReference>
<dbReference type="SMART" id="SM01043">
    <property type="entry name" value="BTAD"/>
    <property type="match status" value="1"/>
</dbReference>
<evidence type="ECO:0000313" key="8">
    <source>
        <dbReference type="Proteomes" id="UP001229952"/>
    </source>
</evidence>
<evidence type="ECO:0000256" key="5">
    <source>
        <dbReference type="SAM" id="MobiDB-lite"/>
    </source>
</evidence>
<dbReference type="InterPro" id="IPR041664">
    <property type="entry name" value="AAA_16"/>
</dbReference>
<dbReference type="InterPro" id="IPR005158">
    <property type="entry name" value="BTAD"/>
</dbReference>
<evidence type="ECO:0000256" key="1">
    <source>
        <dbReference type="ARBA" id="ARBA00005820"/>
    </source>
</evidence>
<evidence type="ECO:0000313" key="7">
    <source>
        <dbReference type="EMBL" id="WLQ41786.1"/>
    </source>
</evidence>
<protein>
    <submittedName>
        <fullName evidence="7">BTAD domain-containing putative transcriptional regulator</fullName>
    </submittedName>
</protein>
<dbReference type="InterPro" id="IPR001867">
    <property type="entry name" value="OmpR/PhoB-type_DNA-bd"/>
</dbReference>
<feature type="region of interest" description="Disordered" evidence="5">
    <location>
        <begin position="1079"/>
        <end position="1109"/>
    </location>
</feature>
<evidence type="ECO:0000256" key="3">
    <source>
        <dbReference type="ARBA" id="ARBA00023125"/>
    </source>
</evidence>
<feature type="DNA-binding region" description="OmpR/PhoB-type" evidence="4">
    <location>
        <begin position="1"/>
        <end position="90"/>
    </location>
</feature>
<evidence type="ECO:0000259" key="6">
    <source>
        <dbReference type="PROSITE" id="PS51755"/>
    </source>
</evidence>
<feature type="compositionally biased region" description="Low complexity" evidence="5">
    <location>
        <begin position="170"/>
        <end position="181"/>
    </location>
</feature>
<feature type="compositionally biased region" description="Basic and acidic residues" evidence="5">
    <location>
        <begin position="1094"/>
        <end position="1109"/>
    </location>
</feature>
<sequence>MRYLILGVTEARDEQGGALPLGGMRLRALLAALALRPGRSVPIAELVDDVWADDPPADAPAALQALVGRLRRALGRDTLTSTPGGYRLAAGPDDVDLHVFERLARQGTAELTAAAPEDAARTLRTALALWRGPALADLPDRDHALRPQAHRLAALERRIEADLRCAEAGTPAGTTAGAGTPPATPSPAAAPPAALVPELTELTAAHPYDERFRAQLIRALRAAGRQADALAAYEDARRALAEGLGTDPGPELTALHRGLLTPASFAPGPAGAEPARGNLRPRLTSFVGREPELRTIRDDLTRSRLVTLTGPGGSGKTRLAEESAAHEGRAAAGDVWLAELAPVEAPEAVPGAVLSALGLRGTALLRDSGHEGTYPRTDPVDLLADHLAHCSRSRPFLLILDNCEHVIDAAAALAETLLTRCPRLRILATSREPLGVPGESVRPVDPLPADFAHRLFTERARAVRPEFDPEREAAHDPHAVAEICRRLDGLPLAIELAAARLRMLGPRQIADRLDDRFRLLTGGSRTVLPRQQTLRAVVDWSWDLLDEGERTALRQVSVFAGGWDLAAAEAVITTTADTADLIGALIDKSLVVASPVDGGGMRYRLLETIHEYAIERCAETPGVRAAAGRAHTAYFLALVEEADPRLRSADQLPWIQRLETDLDNIRAALHRTTALADPSDTPDPSAPSGPSDSAGPSQPSESDAARLVLGMGWFWWLRNYRTEGLTWTARALAFGPEPTDRTDPRYWPWMNLRMLRFFLEMESRPSDVDRDDDHDTRAALASRVADAFASSGPQAARFPGLLWPMTTFSSLGRPHVRKKIDAAVDNARIHGGAWEYGVALMFRTHMVVDMPGGMPGVDADLAELRALSRHVGDRWMRAQVASAAAEAGMMRGRYDEARTAYEEALLLAREVGAHTEAPFLLARLAELFYRTDDPAAADQLLERSESEAERYQTHDATAYVHYLRATMALERGDIPTARRMHAAAKAENRIGSPPSHFTAILEGLSARITIHEPGPGSGPAAGLRGLTAALVSARDALCAEIVTGRLADGVVTVLPEVGRHAAAVRILAAADSWRLSGPRTAVEQSEVDAAGQQARKELGSRQYEEEHAAGRGLTVDNVIDLLMDITAELPPPEAAAH</sequence>
<dbReference type="SUPFAM" id="SSF52540">
    <property type="entry name" value="P-loop containing nucleoside triphosphate hydrolases"/>
    <property type="match status" value="1"/>
</dbReference>
<feature type="region of interest" description="Disordered" evidence="5">
    <location>
        <begin position="673"/>
        <end position="702"/>
    </location>
</feature>
<dbReference type="PRINTS" id="PR00364">
    <property type="entry name" value="DISEASERSIST"/>
</dbReference>
<dbReference type="PANTHER" id="PTHR47691">
    <property type="entry name" value="REGULATOR-RELATED"/>
    <property type="match status" value="1"/>
</dbReference>
<evidence type="ECO:0000256" key="4">
    <source>
        <dbReference type="PROSITE-ProRule" id="PRU01091"/>
    </source>
</evidence>
<dbReference type="Pfam" id="PF03704">
    <property type="entry name" value="BTAD"/>
    <property type="match status" value="2"/>
</dbReference>
<dbReference type="SMART" id="SM00862">
    <property type="entry name" value="Trans_reg_C"/>
    <property type="match status" value="1"/>
</dbReference>
<keyword evidence="8" id="KW-1185">Reference proteome</keyword>